<dbReference type="STRING" id="1499967.U27_02472"/>
<keyword evidence="4" id="KW-1185">Reference proteome</keyword>
<dbReference type="CDD" id="cd16329">
    <property type="entry name" value="LolA_like"/>
    <property type="match status" value="1"/>
</dbReference>
<proteinExistence type="predicted"/>
<accession>A0A0S6WC78</accession>
<organism evidence="3">
    <name type="scientific">Vecturithrix granuli</name>
    <dbReference type="NCBI Taxonomy" id="1499967"/>
    <lineage>
        <taxon>Bacteria</taxon>
        <taxon>Candidatus Moduliflexota</taxon>
        <taxon>Candidatus Vecturitrichia</taxon>
        <taxon>Candidatus Vecturitrichales</taxon>
        <taxon>Candidatus Vecturitrichaceae</taxon>
        <taxon>Candidatus Vecturithrix</taxon>
    </lineage>
</organism>
<dbReference type="Gene3D" id="2.50.20.10">
    <property type="entry name" value="Lipoprotein localisation LolA/LolB/LppX"/>
    <property type="match status" value="1"/>
</dbReference>
<dbReference type="InterPro" id="IPR052944">
    <property type="entry name" value="Sporulation_related"/>
</dbReference>
<dbReference type="eggNOG" id="COG2834">
    <property type="taxonomic scope" value="Bacteria"/>
</dbReference>
<dbReference type="EMBL" id="DF820463">
    <property type="protein sequence ID" value="GAK55638.1"/>
    <property type="molecule type" value="Genomic_DNA"/>
</dbReference>
<evidence type="ECO:0000313" key="4">
    <source>
        <dbReference type="Proteomes" id="UP000030661"/>
    </source>
</evidence>
<gene>
    <name evidence="3" type="ORF">U27_02472</name>
</gene>
<dbReference type="SUPFAM" id="SSF89392">
    <property type="entry name" value="Prokaryotic lipoproteins and lipoprotein localization factors"/>
    <property type="match status" value="1"/>
</dbReference>
<dbReference type="Pfam" id="PF17131">
    <property type="entry name" value="LolA_like"/>
    <property type="match status" value="1"/>
</dbReference>
<reference evidence="3" key="1">
    <citation type="journal article" date="2015" name="PeerJ">
        <title>First genomic representation of candidate bacterial phylum KSB3 points to enhanced environmental sensing as a trigger of wastewater bulking.</title>
        <authorList>
            <person name="Sekiguchi Y."/>
            <person name="Ohashi A."/>
            <person name="Parks D.H."/>
            <person name="Yamauchi T."/>
            <person name="Tyson G.W."/>
            <person name="Hugenholtz P."/>
        </authorList>
    </citation>
    <scope>NUCLEOTIDE SEQUENCE [LARGE SCALE GENOMIC DNA]</scope>
</reference>
<dbReference type="Proteomes" id="UP000030661">
    <property type="component" value="Unassembled WGS sequence"/>
</dbReference>
<dbReference type="HOGENOM" id="CLU_074356_2_0_0"/>
<evidence type="ECO:0000256" key="1">
    <source>
        <dbReference type="SAM" id="SignalP"/>
    </source>
</evidence>
<dbReference type="AlphaFoldDB" id="A0A0S6WC78"/>
<evidence type="ECO:0000259" key="2">
    <source>
        <dbReference type="Pfam" id="PF17131"/>
    </source>
</evidence>
<feature type="chain" id="PRO_5006631705" description="Uncharacterized protein TP-0789 domain-containing protein" evidence="1">
    <location>
        <begin position="26"/>
        <end position="253"/>
    </location>
</feature>
<keyword evidence="1" id="KW-0732">Signal</keyword>
<protein>
    <recommendedName>
        <fullName evidence="2">Uncharacterized protein TP-0789 domain-containing protein</fullName>
    </recommendedName>
</protein>
<name>A0A0S6WC78_VECG1</name>
<feature type="signal peptide" evidence="1">
    <location>
        <begin position="1"/>
        <end position="25"/>
    </location>
</feature>
<evidence type="ECO:0000313" key="3">
    <source>
        <dbReference type="EMBL" id="GAK55638.1"/>
    </source>
</evidence>
<dbReference type="InterPro" id="IPR029046">
    <property type="entry name" value="LolA/LolB/LppX"/>
</dbReference>
<dbReference type="InterPro" id="IPR033399">
    <property type="entry name" value="TP_0789-like"/>
</dbReference>
<feature type="domain" description="Uncharacterized protein TP-0789" evidence="2">
    <location>
        <begin position="71"/>
        <end position="251"/>
    </location>
</feature>
<dbReference type="PANTHER" id="PTHR37507:SF2">
    <property type="entry name" value="SPORULATION PROTEIN YDCC"/>
    <property type="match status" value="1"/>
</dbReference>
<sequence>MTSQRIVARMLRVVLFLLCCTPVMAETPKDIVQKADQLMRANSSTSELSMTVIKPDWSRTMTMKVWAVEPDYALVLVTSPAKDKGTVTLKRQKEVWNWIPAVQRVIKIPPSMMLQPWMGSDFTNDDLVRESSIVVDYDHSIIAEEQYAGYDCYKIQMIPKPEAGVVWGKIITWIAKESYLQLKEDFYDEEDVLMRSMVGSKVQEMGGRTIPTHWEMTPLDKPNQKTVMEYLAIEFNPPIDTSFFSEQNMKRVR</sequence>
<dbReference type="PANTHER" id="PTHR37507">
    <property type="entry name" value="SPORULATION PROTEIN YDCC"/>
    <property type="match status" value="1"/>
</dbReference>